<evidence type="ECO:0000313" key="2">
    <source>
        <dbReference type="Proteomes" id="UP000481861"/>
    </source>
</evidence>
<sequence length="248" mass="27306">MRSRKLAEIPVTRATADFPRKTTHTATVAFAFAFRRRSSLEGFTTSGYTWHSITAKASSFSYGQGLAAVLVLRLRLSALGSAAVGSAVPATLHVHTIRQLYCMLNTQRRPWELLLGLLGVTLGVGRRPIGEAANFPHLDLSSRTFTLPSWHLYTYATHYHGYGSFLLGRLGFGRRLIGVAADFLHSDLSPRSLPIIKFGILTRAQHTTMPLGSICSGIEMLAVVLLTRLLTFYSQIHPQDTSRPRTPA</sequence>
<accession>A0A7C8MF85</accession>
<dbReference type="Proteomes" id="UP000481861">
    <property type="component" value="Unassembled WGS sequence"/>
</dbReference>
<gene>
    <name evidence="1" type="ORF">BDV95DRAFT_218507</name>
</gene>
<dbReference type="EMBL" id="JAADJZ010000003">
    <property type="protein sequence ID" value="KAF2876179.1"/>
    <property type="molecule type" value="Genomic_DNA"/>
</dbReference>
<proteinExistence type="predicted"/>
<keyword evidence="2" id="KW-1185">Reference proteome</keyword>
<comment type="caution">
    <text evidence="1">The sequence shown here is derived from an EMBL/GenBank/DDBJ whole genome shotgun (WGS) entry which is preliminary data.</text>
</comment>
<organism evidence="1 2">
    <name type="scientific">Massariosphaeria phaeospora</name>
    <dbReference type="NCBI Taxonomy" id="100035"/>
    <lineage>
        <taxon>Eukaryota</taxon>
        <taxon>Fungi</taxon>
        <taxon>Dikarya</taxon>
        <taxon>Ascomycota</taxon>
        <taxon>Pezizomycotina</taxon>
        <taxon>Dothideomycetes</taxon>
        <taxon>Pleosporomycetidae</taxon>
        <taxon>Pleosporales</taxon>
        <taxon>Pleosporales incertae sedis</taxon>
        <taxon>Massariosphaeria</taxon>
    </lineage>
</organism>
<reference evidence="1 2" key="1">
    <citation type="submission" date="2020-01" db="EMBL/GenBank/DDBJ databases">
        <authorList>
            <consortium name="DOE Joint Genome Institute"/>
            <person name="Haridas S."/>
            <person name="Albert R."/>
            <person name="Binder M."/>
            <person name="Bloem J."/>
            <person name="Labutti K."/>
            <person name="Salamov A."/>
            <person name="Andreopoulos B."/>
            <person name="Baker S.E."/>
            <person name="Barry K."/>
            <person name="Bills G."/>
            <person name="Bluhm B.H."/>
            <person name="Cannon C."/>
            <person name="Castanera R."/>
            <person name="Culley D.E."/>
            <person name="Daum C."/>
            <person name="Ezra D."/>
            <person name="Gonzalez J.B."/>
            <person name="Henrissat B."/>
            <person name="Kuo A."/>
            <person name="Liang C."/>
            <person name="Lipzen A."/>
            <person name="Lutzoni F."/>
            <person name="Magnuson J."/>
            <person name="Mondo S."/>
            <person name="Nolan M."/>
            <person name="Ohm R."/>
            <person name="Pangilinan J."/>
            <person name="Park H.-J.H."/>
            <person name="Ramirez L."/>
            <person name="Alfaro M."/>
            <person name="Sun H."/>
            <person name="Tritt A."/>
            <person name="Yoshinaga Y."/>
            <person name="Zwiers L.-H.L."/>
            <person name="Turgeon B.G."/>
            <person name="Goodwin S.B."/>
            <person name="Spatafora J.W."/>
            <person name="Crous P.W."/>
            <person name="Grigoriev I.V."/>
        </authorList>
    </citation>
    <scope>NUCLEOTIDE SEQUENCE [LARGE SCALE GENOMIC DNA]</scope>
    <source>
        <strain evidence="1 2">CBS 611.86</strain>
    </source>
</reference>
<protein>
    <submittedName>
        <fullName evidence="1">Uncharacterized protein</fullName>
    </submittedName>
</protein>
<name>A0A7C8MF85_9PLEO</name>
<dbReference type="AlphaFoldDB" id="A0A7C8MF85"/>
<evidence type="ECO:0000313" key="1">
    <source>
        <dbReference type="EMBL" id="KAF2876179.1"/>
    </source>
</evidence>